<protein>
    <recommendedName>
        <fullName evidence="3">HmuY protein</fullName>
    </recommendedName>
</protein>
<comment type="caution">
    <text evidence="1">The sequence shown here is derived from an EMBL/GenBank/DDBJ whole genome shotgun (WGS) entry which is preliminary data.</text>
</comment>
<dbReference type="STRING" id="1236989.JCM15548_14389"/>
<dbReference type="InterPro" id="IPR025921">
    <property type="entry name" value="HmuY"/>
</dbReference>
<dbReference type="PROSITE" id="PS51257">
    <property type="entry name" value="PROKAR_LIPOPROTEIN"/>
    <property type="match status" value="1"/>
</dbReference>
<evidence type="ECO:0000313" key="2">
    <source>
        <dbReference type="Proteomes" id="UP000032900"/>
    </source>
</evidence>
<dbReference type="CDD" id="cd12105">
    <property type="entry name" value="HmuY"/>
    <property type="match status" value="1"/>
</dbReference>
<name>A0A0E9M2K2_9BACT</name>
<organism evidence="1 2">
    <name type="scientific">Geofilum rubicundum JCM 15548</name>
    <dbReference type="NCBI Taxonomy" id="1236989"/>
    <lineage>
        <taxon>Bacteria</taxon>
        <taxon>Pseudomonadati</taxon>
        <taxon>Bacteroidota</taxon>
        <taxon>Bacteroidia</taxon>
        <taxon>Marinilabiliales</taxon>
        <taxon>Marinilabiliaceae</taxon>
        <taxon>Geofilum</taxon>
    </lineage>
</organism>
<dbReference type="RefSeq" id="WP_062128441.1">
    <property type="nucleotide sequence ID" value="NZ_BAZW01000073.1"/>
</dbReference>
<dbReference type="Pfam" id="PF14064">
    <property type="entry name" value="HmuY"/>
    <property type="match status" value="1"/>
</dbReference>
<dbReference type="AlphaFoldDB" id="A0A0E9M2K2"/>
<evidence type="ECO:0008006" key="3">
    <source>
        <dbReference type="Google" id="ProtNLM"/>
    </source>
</evidence>
<accession>A0A0E9M2K2</accession>
<proteinExistence type="predicted"/>
<keyword evidence="2" id="KW-1185">Reference proteome</keyword>
<dbReference type="Proteomes" id="UP000032900">
    <property type="component" value="Unassembled WGS sequence"/>
</dbReference>
<evidence type="ECO:0000313" key="1">
    <source>
        <dbReference type="EMBL" id="GAO31972.1"/>
    </source>
</evidence>
<gene>
    <name evidence="1" type="ORF">JCM15548_14389</name>
</gene>
<reference evidence="1 2" key="1">
    <citation type="journal article" date="2015" name="Microbes Environ.">
        <title>Distribution and evolution of nitrogen fixation genes in the phylum bacteroidetes.</title>
        <authorList>
            <person name="Inoue J."/>
            <person name="Oshima K."/>
            <person name="Suda W."/>
            <person name="Sakamoto M."/>
            <person name="Iino T."/>
            <person name="Noda S."/>
            <person name="Hongoh Y."/>
            <person name="Hattori M."/>
            <person name="Ohkuma M."/>
        </authorList>
    </citation>
    <scope>NUCLEOTIDE SEQUENCE [LARGE SCALE GENOMIC DNA]</scope>
    <source>
        <strain evidence="1">JCM 15548</strain>
    </source>
</reference>
<sequence length="203" mass="22410">MKKTIYLFGLSLITLISCTKEDDPKPKTGETKTVNIDATSKTTWHYYSFSEERIIGSGEEDSTSNAAWFARDDWDIAVQRYFIRTNSGAATSIGSKGGVFTCDESITFASLETVPAGAVFETDKAITKRSHGKTYEIILSTSQVIQFKANADGSLVMPPVYLHSPVYIYKTANGEDIYKVNFTQYTNDDGVTGHVGFEVAQLH</sequence>
<dbReference type="EMBL" id="BAZW01000073">
    <property type="protein sequence ID" value="GAO31972.1"/>
    <property type="molecule type" value="Genomic_DNA"/>
</dbReference>
<dbReference type="OrthoDB" id="1004781at2"/>